<dbReference type="RefSeq" id="WP_006474377.1">
    <property type="nucleotide sequence ID" value="NZ_CP090569.1"/>
</dbReference>
<organism evidence="1 2">
    <name type="scientific">Candidatus Endoriftia persephonae</name>
    <dbReference type="NCBI Taxonomy" id="393765"/>
    <lineage>
        <taxon>Bacteria</taxon>
        <taxon>Pseudomonadati</taxon>
        <taxon>Pseudomonadota</taxon>
        <taxon>Gammaproteobacteria</taxon>
        <taxon>Chromatiales</taxon>
        <taxon>Sedimenticolaceae</taxon>
        <taxon>Candidatus Endoriftia</taxon>
    </lineage>
</organism>
<evidence type="ECO:0000313" key="2">
    <source>
        <dbReference type="Proteomes" id="UP001056649"/>
    </source>
</evidence>
<sequence length="54" mass="6199">MHTDAGWLELNAADGELAMRPARPLLESRIEFIGRRRLAWRQIEQALLAGLWKA</sequence>
<gene>
    <name evidence="1" type="ORF">L0Y14_00890</name>
</gene>
<dbReference type="KEGG" id="eps:L0Y14_00890"/>
<reference evidence="1" key="1">
    <citation type="journal article" date="2022" name="Mol. Ecol. Resour.">
        <title>The complete and closed genome of the facultative generalist Candidatus Endoriftia persephone from deep-sea hydrothermal vents.</title>
        <authorList>
            <person name="de Oliveira A.L."/>
            <person name="Srivastava A."/>
            <person name="Espada-Hinojosa S."/>
            <person name="Bright M."/>
        </authorList>
    </citation>
    <scope>NUCLEOTIDE SEQUENCE</scope>
    <source>
        <strain evidence="1">Tica-EPR-9o50.N</strain>
    </source>
</reference>
<dbReference type="EMBL" id="CP090569">
    <property type="protein sequence ID" value="USF87836.1"/>
    <property type="molecule type" value="Genomic_DNA"/>
</dbReference>
<proteinExistence type="predicted"/>
<protein>
    <submittedName>
        <fullName evidence="1">Uncharacterized protein</fullName>
    </submittedName>
</protein>
<keyword evidence="2" id="KW-1185">Reference proteome</keyword>
<accession>A0A9J6ZYK2</accession>
<evidence type="ECO:0000313" key="1">
    <source>
        <dbReference type="EMBL" id="USF87836.1"/>
    </source>
</evidence>
<dbReference type="Proteomes" id="UP001056649">
    <property type="component" value="Chromosome"/>
</dbReference>
<name>A0A9J6ZYK2_9GAMM</name>
<dbReference type="AlphaFoldDB" id="A0A9J6ZYK2"/>